<name>A0A1H2S6M4_9FLAO</name>
<dbReference type="AlphaFoldDB" id="A0A1H2S6M4"/>
<feature type="signal peptide" evidence="1">
    <location>
        <begin position="1"/>
        <end position="19"/>
    </location>
</feature>
<reference evidence="2 3" key="1">
    <citation type="submission" date="2016-10" db="EMBL/GenBank/DDBJ databases">
        <authorList>
            <person name="de Groot N.N."/>
        </authorList>
    </citation>
    <scope>NUCLEOTIDE SEQUENCE [LARGE SCALE GENOMIC DNA]</scope>
    <source>
        <strain evidence="2 3">DSM 24956</strain>
    </source>
</reference>
<dbReference type="Gene3D" id="2.40.160.130">
    <property type="entry name" value="Capsule assembly protein Wzi"/>
    <property type="match status" value="1"/>
</dbReference>
<evidence type="ECO:0000313" key="3">
    <source>
        <dbReference type="Proteomes" id="UP000199595"/>
    </source>
</evidence>
<proteinExistence type="predicted"/>
<keyword evidence="3" id="KW-1185">Reference proteome</keyword>
<sequence>MKKGLFTLLMLVFSISLVAQVEKHPVFNECEEVQISDLEACFNNQVKQLVTNKINIPQQLKDEGFSDTINIVFLVTANGKFKSLYVNSPYKELKQEVERVFENFPTIKPASFNNHPVEMQFVFPLKIPLTEVEPFVASEKDEVIVTVEKKKESIKLEDEVKLVDASKKLLFPEHTSKLSIPFTHAEYSVYDRYLDQADNSHTSVKPYVYEEINKYYNLTEAKSKFIKDKQSWFGRKLWNEHLVNVQGNDFWFTVDAGIDVQAGRDSEDVNTFNNTRSVHINGGIAKNVNFSASFFESQGRFANYVNNYAESIRPDGGNPAIIPGRGTAKDIYTDAYDYPVSDAYVSYSPSKHFNFNLGYGKNFIGDGYRSLFLSDAASPYTYFKMTTKFWKFNYTNIWMSLQDVRPELVVDGAHKTKYLAMHYLSWNVTKKLNLGFFEAVLWDNVNDRGFDVNYLNPLIFYNSVEFSTGSRAGNSLIGLSGKYKWSKNISLYGQLLLDELKPSELTSSEGWWANKYGIQLGAKYYNAFGVENLYLQGEYNQVKPYTYSHDEENYNFGHYNQPLAHLWGGNFREAIGIARYTKDRWYANAKLLVGKKGFDFNNGTDTFSYGGNVFADNDNRLSDYGNEIGQGNTANIFIGDLQVGYLINPSINLKLFGGVNYRSFSPIEPTNAFSNSNSTWITFGLKTDLFNWYFDY</sequence>
<accession>A0A1H2S6M4</accession>
<dbReference type="EMBL" id="FNNJ01000001">
    <property type="protein sequence ID" value="SDW27281.1"/>
    <property type="molecule type" value="Genomic_DNA"/>
</dbReference>
<feature type="chain" id="PRO_5011736569" evidence="1">
    <location>
        <begin position="20"/>
        <end position="696"/>
    </location>
</feature>
<keyword evidence="1" id="KW-0732">Signal</keyword>
<gene>
    <name evidence="2" type="ORF">SAMN05444411_101401</name>
</gene>
<dbReference type="Gene3D" id="3.30.1150.10">
    <property type="match status" value="1"/>
</dbReference>
<dbReference type="OrthoDB" id="9808260at2"/>
<evidence type="ECO:0000313" key="2">
    <source>
        <dbReference type="EMBL" id="SDW27281.1"/>
    </source>
</evidence>
<dbReference type="RefSeq" id="WP_090119189.1">
    <property type="nucleotide sequence ID" value="NZ_FNNJ01000001.1"/>
</dbReference>
<dbReference type="Proteomes" id="UP000199595">
    <property type="component" value="Unassembled WGS sequence"/>
</dbReference>
<protein>
    <submittedName>
        <fullName evidence="2">Protein involved in gliding motility RemB</fullName>
    </submittedName>
</protein>
<dbReference type="STRING" id="762486.SAMN05444411_101401"/>
<organism evidence="2 3">
    <name type="scientific">Lutibacter oricola</name>
    <dbReference type="NCBI Taxonomy" id="762486"/>
    <lineage>
        <taxon>Bacteria</taxon>
        <taxon>Pseudomonadati</taxon>
        <taxon>Bacteroidota</taxon>
        <taxon>Flavobacteriia</taxon>
        <taxon>Flavobacteriales</taxon>
        <taxon>Flavobacteriaceae</taxon>
        <taxon>Lutibacter</taxon>
    </lineage>
</organism>
<dbReference type="InterPro" id="IPR038636">
    <property type="entry name" value="Wzi_sf"/>
</dbReference>
<evidence type="ECO:0000256" key="1">
    <source>
        <dbReference type="SAM" id="SignalP"/>
    </source>
</evidence>